<dbReference type="Proteomes" id="UP000321638">
    <property type="component" value="Unassembled WGS sequence"/>
</dbReference>
<dbReference type="Gene3D" id="3.30.2180.10">
    <property type="entry name" value="ATP12-like"/>
    <property type="match status" value="1"/>
</dbReference>
<dbReference type="OrthoDB" id="9797825at2"/>
<dbReference type="EMBL" id="VDUZ01000017">
    <property type="protein sequence ID" value="TXL74605.1"/>
    <property type="molecule type" value="Genomic_DNA"/>
</dbReference>
<keyword evidence="5" id="KW-1185">Reference proteome</keyword>
<evidence type="ECO:0000256" key="2">
    <source>
        <dbReference type="ARBA" id="ARBA00022946"/>
    </source>
</evidence>
<dbReference type="InterPro" id="IPR011419">
    <property type="entry name" value="ATP12_ATP_synth-F1-assembly"/>
</dbReference>
<evidence type="ECO:0000313" key="5">
    <source>
        <dbReference type="Proteomes" id="UP000321638"/>
    </source>
</evidence>
<dbReference type="InterPro" id="IPR023335">
    <property type="entry name" value="ATP12_ortho_dom_sf"/>
</dbReference>
<evidence type="ECO:0000256" key="3">
    <source>
        <dbReference type="ARBA" id="ARBA00023186"/>
    </source>
</evidence>
<dbReference type="Gene3D" id="1.10.3580.10">
    <property type="entry name" value="ATP12 ATPase"/>
    <property type="match status" value="1"/>
</dbReference>
<dbReference type="AlphaFoldDB" id="A0A5C8PML1"/>
<dbReference type="SUPFAM" id="SSF160909">
    <property type="entry name" value="ATP12-like"/>
    <property type="match status" value="1"/>
</dbReference>
<dbReference type="RefSeq" id="WP_147847980.1">
    <property type="nucleotide sequence ID" value="NZ_VDUZ01000017.1"/>
</dbReference>
<keyword evidence="2" id="KW-0809">Transit peptide</keyword>
<dbReference type="InterPro" id="IPR042272">
    <property type="entry name" value="ATP12_ATP_synth-F1-assembly_N"/>
</dbReference>
<comment type="caution">
    <text evidence="4">The sequence shown here is derived from an EMBL/GenBank/DDBJ whole genome shotgun (WGS) entry which is preliminary data.</text>
</comment>
<dbReference type="PANTHER" id="PTHR21013:SF10">
    <property type="entry name" value="ATP SYNTHASE MITOCHONDRIAL F1 COMPLEX ASSEMBLY FACTOR 2"/>
    <property type="match status" value="1"/>
</dbReference>
<name>A0A5C8PML1_9HYPH</name>
<protein>
    <submittedName>
        <fullName evidence="4">ATPase</fullName>
    </submittedName>
</protein>
<dbReference type="PANTHER" id="PTHR21013">
    <property type="entry name" value="ATP SYNTHASE MITOCHONDRIAL F1 COMPLEX ASSEMBLY FACTOR 2/ATP12 PROTEIN, MITOCHONDRIAL PRECURSOR"/>
    <property type="match status" value="1"/>
</dbReference>
<reference evidence="4 5" key="1">
    <citation type="submission" date="2019-06" db="EMBL/GenBank/DDBJ databases">
        <title>New taxonomy in bacterial strain CC-CFT640, isolated from vineyard.</title>
        <authorList>
            <person name="Lin S.-Y."/>
            <person name="Tsai C.-F."/>
            <person name="Young C.-C."/>
        </authorList>
    </citation>
    <scope>NUCLEOTIDE SEQUENCE [LARGE SCALE GENOMIC DNA]</scope>
    <source>
        <strain evidence="4 5">CC-CFT640</strain>
    </source>
</reference>
<organism evidence="4 5">
    <name type="scientific">Vineibacter terrae</name>
    <dbReference type="NCBI Taxonomy" id="2586908"/>
    <lineage>
        <taxon>Bacteria</taxon>
        <taxon>Pseudomonadati</taxon>
        <taxon>Pseudomonadota</taxon>
        <taxon>Alphaproteobacteria</taxon>
        <taxon>Hyphomicrobiales</taxon>
        <taxon>Vineibacter</taxon>
    </lineage>
</organism>
<accession>A0A5C8PML1</accession>
<dbReference type="GO" id="GO:0043461">
    <property type="term" value="P:proton-transporting ATP synthase complex assembly"/>
    <property type="evidence" value="ECO:0007669"/>
    <property type="project" value="InterPro"/>
</dbReference>
<dbReference type="Pfam" id="PF07542">
    <property type="entry name" value="ATP12"/>
    <property type="match status" value="1"/>
</dbReference>
<keyword evidence="3" id="KW-0143">Chaperone</keyword>
<comment type="similarity">
    <text evidence="1">Belongs to the ATP12 family.</text>
</comment>
<evidence type="ECO:0000256" key="1">
    <source>
        <dbReference type="ARBA" id="ARBA00008231"/>
    </source>
</evidence>
<evidence type="ECO:0000313" key="4">
    <source>
        <dbReference type="EMBL" id="TXL74605.1"/>
    </source>
</evidence>
<proteinExistence type="inferred from homology"/>
<gene>
    <name evidence="4" type="ORF">FHP25_16105</name>
</gene>
<sequence length="237" mass="26056">MKRFYKTVTVAPATGGFEVRLDNRPIRTPAARPLILPTEALAAEIAQEWTEQPEKGEIKPLEMGLMRLAATAIDRVTGQRHKVIDDTARYAGSDLLCYRADTPTDLVVRQARVWQPLLDWAATRYAAPLELAAGIRHRPQPPESLAALVQAVAAHSDFGLSALFNLTTAMGSVVLALAVSERHLDPSAAFEAAELDALYEIEKWGDDSEAIQRHQRLRRDIGAGARFLELLGSARIL</sequence>